<dbReference type="Pfam" id="PF13454">
    <property type="entry name" value="NAD_binding_9"/>
    <property type="match status" value="1"/>
</dbReference>
<dbReference type="RefSeq" id="WP_192732623.1">
    <property type="nucleotide sequence ID" value="NZ_BAAAVL010000004.1"/>
</dbReference>
<name>A0ABR9J104_RHIVS</name>
<dbReference type="SUPFAM" id="SSF51905">
    <property type="entry name" value="FAD/NAD(P)-binding domain"/>
    <property type="match status" value="1"/>
</dbReference>
<keyword evidence="3" id="KW-1185">Reference proteome</keyword>
<dbReference type="InterPro" id="IPR036188">
    <property type="entry name" value="FAD/NAD-bd_sf"/>
</dbReference>
<sequence length="468" mass="51368">MTVQGLFSGKANAAAQISAVPRIAIVGRGFSGMMMAVALMRTVRAPFHLQLFDPNSTVNGGQALASARSSTILNTRVRDLSVSLGDPDDFNDWLCSNAEFRAAVPAAIPGFRQIFVPREIFSDYVYQRFSEALAARRDITVQVCHDPVVAIRRSHGSRFLLESANPSNPLFDTVILATGYGLPRPEAEEQEIPPVRAQRLVARPHTVLLGSGIRVVDQLLQLRDAGYTGQVTIISRHGFLPQSHTPNSADPVFPAEALPQSLPDIVSFIRQACREAEEDGRSWQSVMNGLRRHARSLWRSLPARQKRQFNRHLRAIYDSHRNRLPEAMHLRLKQELAEGRTVLRRGRAGRRGLSGLFFTPAGSSSEEVIHAERIIDCRCHAPDLSAPLIQSLLAARLAMPDELALGLAVNARGETFLDDGSSIDGLFAVGPLGLGSLPDIDLVPEIVTQAYAASERIAERFYPQSQAV</sequence>
<organism evidence="2 3">
    <name type="scientific">Rhizobium viscosum</name>
    <name type="common">Arthrobacter viscosus</name>
    <dbReference type="NCBI Taxonomy" id="1673"/>
    <lineage>
        <taxon>Bacteria</taxon>
        <taxon>Pseudomonadati</taxon>
        <taxon>Pseudomonadota</taxon>
        <taxon>Alphaproteobacteria</taxon>
        <taxon>Hyphomicrobiales</taxon>
        <taxon>Rhizobiaceae</taxon>
        <taxon>Rhizobium/Agrobacterium group</taxon>
        <taxon>Rhizobium</taxon>
    </lineage>
</organism>
<dbReference type="PANTHER" id="PTHR40254:SF1">
    <property type="entry name" value="BLR0577 PROTEIN"/>
    <property type="match status" value="1"/>
</dbReference>
<dbReference type="InterPro" id="IPR038732">
    <property type="entry name" value="HpyO/CreE_NAD-binding"/>
</dbReference>
<evidence type="ECO:0000313" key="3">
    <source>
        <dbReference type="Proteomes" id="UP000620262"/>
    </source>
</evidence>
<reference evidence="2 3" key="1">
    <citation type="submission" date="2020-10" db="EMBL/GenBank/DDBJ databases">
        <title>Sequencing the genomes of 1000 actinobacteria strains.</title>
        <authorList>
            <person name="Klenk H.-P."/>
        </authorList>
    </citation>
    <scope>NUCLEOTIDE SEQUENCE [LARGE SCALE GENOMIC DNA]</scope>
    <source>
        <strain evidence="2 3">DSM 7307</strain>
    </source>
</reference>
<accession>A0ABR9J104</accession>
<comment type="caution">
    <text evidence="2">The sequence shown here is derived from an EMBL/GenBank/DDBJ whole genome shotgun (WGS) entry which is preliminary data.</text>
</comment>
<dbReference type="EMBL" id="JADBEC010000002">
    <property type="protein sequence ID" value="MBE1509120.1"/>
    <property type="molecule type" value="Genomic_DNA"/>
</dbReference>
<evidence type="ECO:0000313" key="2">
    <source>
        <dbReference type="EMBL" id="MBE1509120.1"/>
    </source>
</evidence>
<dbReference type="InterPro" id="IPR052189">
    <property type="entry name" value="L-asp_N-monooxygenase_NS-form"/>
</dbReference>
<dbReference type="Proteomes" id="UP000620262">
    <property type="component" value="Unassembled WGS sequence"/>
</dbReference>
<protein>
    <submittedName>
        <fullName evidence="2">NAD(P)/FAD-binding protein YdhS</fullName>
    </submittedName>
</protein>
<dbReference type="PANTHER" id="PTHR40254">
    <property type="entry name" value="BLR0577 PROTEIN"/>
    <property type="match status" value="1"/>
</dbReference>
<evidence type="ECO:0000259" key="1">
    <source>
        <dbReference type="Pfam" id="PF13454"/>
    </source>
</evidence>
<feature type="domain" description="FAD-dependent urate hydroxylase HpyO/Asp monooxygenase CreE-like FAD/NAD(P)-binding" evidence="1">
    <location>
        <begin position="24"/>
        <end position="180"/>
    </location>
</feature>
<proteinExistence type="predicted"/>
<gene>
    <name evidence="2" type="ORF">H4W29_006365</name>
</gene>